<accession>A0A6J5KIX2</accession>
<gene>
    <name evidence="2" type="ORF">UFOVP13_14</name>
</gene>
<reference evidence="2" key="1">
    <citation type="submission" date="2020-04" db="EMBL/GenBank/DDBJ databases">
        <authorList>
            <person name="Chiriac C."/>
            <person name="Salcher M."/>
            <person name="Ghai R."/>
            <person name="Kavagutti S V."/>
        </authorList>
    </citation>
    <scope>NUCLEOTIDE SEQUENCE</scope>
</reference>
<dbReference type="EMBL" id="LR796145">
    <property type="protein sequence ID" value="CAB4121313.1"/>
    <property type="molecule type" value="Genomic_DNA"/>
</dbReference>
<evidence type="ECO:0000313" key="2">
    <source>
        <dbReference type="EMBL" id="CAB4121313.1"/>
    </source>
</evidence>
<feature type="coiled-coil region" evidence="1">
    <location>
        <begin position="86"/>
        <end position="113"/>
    </location>
</feature>
<name>A0A6J5KIX2_9CAUD</name>
<organism evidence="2">
    <name type="scientific">uncultured Caudovirales phage</name>
    <dbReference type="NCBI Taxonomy" id="2100421"/>
    <lineage>
        <taxon>Viruses</taxon>
        <taxon>Duplodnaviria</taxon>
        <taxon>Heunggongvirae</taxon>
        <taxon>Uroviricota</taxon>
        <taxon>Caudoviricetes</taxon>
        <taxon>Peduoviridae</taxon>
        <taxon>Maltschvirus</taxon>
        <taxon>Maltschvirus maltsch</taxon>
    </lineage>
</organism>
<keyword evidence="1" id="KW-0175">Coiled coil</keyword>
<protein>
    <submittedName>
        <fullName evidence="2">Uncharacterized protein</fullName>
    </submittedName>
</protein>
<sequence length="170" mass="19497">MNEPVAWLWVHKGTTMNALLRNPMCDEYGKKHFEPKGWSSIPLYTHPAKELHLSLQKDKETGELLAVTYTDDEHRIVEVLWQRPPVKELDEDFDAICLENKRLQAEIELLETEIFVKDAIIKCYKEALEQIATGGIAGESNNYKDTVYVMRQIASDALAILRKAQEVNPT</sequence>
<evidence type="ECO:0000256" key="1">
    <source>
        <dbReference type="SAM" id="Coils"/>
    </source>
</evidence>
<proteinExistence type="predicted"/>